<dbReference type="RefSeq" id="WP_259543885.1">
    <property type="nucleotide sequence ID" value="NZ_JANLCJ010000741.1"/>
</dbReference>
<dbReference type="Proteomes" id="UP001165586">
    <property type="component" value="Unassembled WGS sequence"/>
</dbReference>
<organism evidence="1 2">
    <name type="scientific">Herbiconiux daphne</name>
    <dbReference type="NCBI Taxonomy" id="2970914"/>
    <lineage>
        <taxon>Bacteria</taxon>
        <taxon>Bacillati</taxon>
        <taxon>Actinomycetota</taxon>
        <taxon>Actinomycetes</taxon>
        <taxon>Micrococcales</taxon>
        <taxon>Microbacteriaceae</taxon>
        <taxon>Herbiconiux</taxon>
    </lineage>
</organism>
<proteinExistence type="predicted"/>
<comment type="caution">
    <text evidence="1">The sequence shown here is derived from an EMBL/GenBank/DDBJ whole genome shotgun (WGS) entry which is preliminary data.</text>
</comment>
<accession>A0ABT2HC86</accession>
<gene>
    <name evidence="1" type="ORF">N1032_27450</name>
</gene>
<reference evidence="1" key="1">
    <citation type="submission" date="2022-08" db="EMBL/GenBank/DDBJ databases">
        <authorList>
            <person name="Deng Y."/>
            <person name="Han X.-F."/>
            <person name="Zhang Y.-Q."/>
        </authorList>
    </citation>
    <scope>NUCLEOTIDE SEQUENCE</scope>
    <source>
        <strain evidence="1">CPCC 203386</strain>
    </source>
</reference>
<protein>
    <submittedName>
        <fullName evidence="1">Uncharacterized protein</fullName>
    </submittedName>
</protein>
<dbReference type="InterPro" id="IPR055629">
    <property type="entry name" value="DUF7205"/>
</dbReference>
<evidence type="ECO:0000313" key="2">
    <source>
        <dbReference type="Proteomes" id="UP001165586"/>
    </source>
</evidence>
<sequence>MALQTHTHRDFLGRVIRVGDIVVVGRPAWSSKILLAKVTRFTKKRAYHVLKNDYYTPPRTNE</sequence>
<evidence type="ECO:0000313" key="1">
    <source>
        <dbReference type="EMBL" id="MCS5737471.1"/>
    </source>
</evidence>
<feature type="non-terminal residue" evidence="1">
    <location>
        <position position="62"/>
    </location>
</feature>
<name>A0ABT2HC86_9MICO</name>
<dbReference type="EMBL" id="JANLCJ010000741">
    <property type="protein sequence ID" value="MCS5737471.1"/>
    <property type="molecule type" value="Genomic_DNA"/>
</dbReference>
<dbReference type="Pfam" id="PF23835">
    <property type="entry name" value="DUF7205"/>
    <property type="match status" value="1"/>
</dbReference>
<keyword evidence="2" id="KW-1185">Reference proteome</keyword>